<dbReference type="Pfam" id="PF02518">
    <property type="entry name" value="HATPase_c"/>
    <property type="match status" value="1"/>
</dbReference>
<dbReference type="PROSITE" id="PS50112">
    <property type="entry name" value="PAS"/>
    <property type="match status" value="1"/>
</dbReference>
<dbReference type="PROSITE" id="PS50113">
    <property type="entry name" value="PAC"/>
    <property type="match status" value="1"/>
</dbReference>
<dbReference type="SUPFAM" id="SSF55874">
    <property type="entry name" value="ATPase domain of HSP90 chaperone/DNA topoisomerase II/histidine kinase"/>
    <property type="match status" value="1"/>
</dbReference>
<proteinExistence type="predicted"/>
<keyword evidence="6" id="KW-0418">Kinase</keyword>
<dbReference type="SMART" id="SM00388">
    <property type="entry name" value="HisKA"/>
    <property type="match status" value="1"/>
</dbReference>
<comment type="catalytic activity">
    <reaction evidence="1">
        <text>ATP + protein L-histidine = ADP + protein N-phospho-L-histidine.</text>
        <dbReference type="EC" id="2.7.13.3"/>
    </reaction>
</comment>
<evidence type="ECO:0000256" key="1">
    <source>
        <dbReference type="ARBA" id="ARBA00000085"/>
    </source>
</evidence>
<keyword evidence="9" id="KW-1133">Transmembrane helix</keyword>
<dbReference type="SUPFAM" id="SSF55785">
    <property type="entry name" value="PYP-like sensor domain (PAS domain)"/>
    <property type="match status" value="2"/>
</dbReference>
<dbReference type="InterPro" id="IPR003594">
    <property type="entry name" value="HATPase_dom"/>
</dbReference>
<keyword evidence="4" id="KW-0808">Transferase</keyword>
<dbReference type="PANTHER" id="PTHR43065:SF10">
    <property type="entry name" value="PEROXIDE STRESS-ACTIVATED HISTIDINE KINASE MAK3"/>
    <property type="match status" value="1"/>
</dbReference>
<dbReference type="InterPro" id="IPR036097">
    <property type="entry name" value="HisK_dim/P_sf"/>
</dbReference>
<keyword evidence="9" id="KW-0812">Transmembrane</keyword>
<keyword evidence="3" id="KW-0597">Phosphoprotein</keyword>
<dbReference type="AlphaFoldDB" id="A0A4U0QD31"/>
<keyword evidence="8" id="KW-0902">Two-component regulatory system</keyword>
<keyword evidence="7" id="KW-0067">ATP-binding</keyword>
<dbReference type="GO" id="GO:0000155">
    <property type="term" value="F:phosphorelay sensor kinase activity"/>
    <property type="evidence" value="ECO:0007669"/>
    <property type="project" value="InterPro"/>
</dbReference>
<evidence type="ECO:0000256" key="2">
    <source>
        <dbReference type="ARBA" id="ARBA00012438"/>
    </source>
</evidence>
<dbReference type="NCBIfam" id="TIGR00229">
    <property type="entry name" value="sensory_box"/>
    <property type="match status" value="1"/>
</dbReference>
<evidence type="ECO:0000259" key="11">
    <source>
        <dbReference type="PROSITE" id="PS50112"/>
    </source>
</evidence>
<dbReference type="CDD" id="cd00082">
    <property type="entry name" value="HisKA"/>
    <property type="match status" value="1"/>
</dbReference>
<evidence type="ECO:0000259" key="10">
    <source>
        <dbReference type="PROSITE" id="PS50109"/>
    </source>
</evidence>
<evidence type="ECO:0000256" key="7">
    <source>
        <dbReference type="ARBA" id="ARBA00022840"/>
    </source>
</evidence>
<dbReference type="PROSITE" id="PS50109">
    <property type="entry name" value="HIS_KIN"/>
    <property type="match status" value="1"/>
</dbReference>
<keyword evidence="5" id="KW-0547">Nucleotide-binding</keyword>
<dbReference type="InterPro" id="IPR035965">
    <property type="entry name" value="PAS-like_dom_sf"/>
</dbReference>
<dbReference type="EMBL" id="SUMF01000001">
    <property type="protein sequence ID" value="TJZ79060.1"/>
    <property type="molecule type" value="Genomic_DNA"/>
</dbReference>
<evidence type="ECO:0000256" key="9">
    <source>
        <dbReference type="SAM" id="Phobius"/>
    </source>
</evidence>
<organism evidence="13 14">
    <name type="scientific">Chitiniphilus eburneus</name>
    <dbReference type="NCBI Taxonomy" id="2571148"/>
    <lineage>
        <taxon>Bacteria</taxon>
        <taxon>Pseudomonadati</taxon>
        <taxon>Pseudomonadota</taxon>
        <taxon>Betaproteobacteria</taxon>
        <taxon>Neisseriales</taxon>
        <taxon>Chitinibacteraceae</taxon>
        <taxon>Chitiniphilus</taxon>
    </lineage>
</organism>
<evidence type="ECO:0000313" key="13">
    <source>
        <dbReference type="EMBL" id="TJZ79060.1"/>
    </source>
</evidence>
<dbReference type="InterPro" id="IPR003661">
    <property type="entry name" value="HisK_dim/P_dom"/>
</dbReference>
<evidence type="ECO:0000256" key="6">
    <source>
        <dbReference type="ARBA" id="ARBA00022777"/>
    </source>
</evidence>
<sequence>MTPSRAHRWLPLVPGLLAALFTLAFSGYLLLARGEAAEQRAATMEQDLLWQKQAIEQQMNVDRDAVLGLAATLAGADFGSPVFQARALSLLQTSPEIVGLSVQDGRGQVEWHSSQASQWALPYRGDPGWGELWVSHGQPRVQYAVATPDRRRMVVIVLALDRLLQQQVPWWIAQRYQMTLYGPGYVPLASKYQRQLDLAGEIGHINLTEPPLGLSLKAEVYQTRARPVTLALPWVLFGLALAMLASTWALGRVMRVREVAEIRLRAETALRKAMEDSLVTGLRAMDKHGRILYVNRAFCEMVGYRAEELIGHHPPMPYWPAEELERCEAVFDAILAGRLDPNGFAVRFMRRNGERFDVRVYASRLIDGEGEHIGWMGSMYDITEIRREREALQASHERFVTVMNGLDAAVAVSDAQTGELLMSNQLFDRAFGLPDWRGRCCILPFLPRRTEPPVDAEWYDGFRQNWYQVKSRQSVWVDGSAVWLEIATDITALKTAAERERRQNETLQQTARLISMGEMASSLAHELNQPLGAIASYASGCRNILAAPAPNLTQLDQAIDKMAEQAKRAGHIIRGIREFVQRRAPHRKRCDIGTLLDTVLGLLGHEIVRRGVDVSIAQAEALPPLYADAVMLEQVLFNLIKNALEAMDNAAPDRRQLAISLTRHNGALKVVIADRGTGIAPEQLEQLFKPFFTTKDAGMGMGLNICRSIIEHHHGRLWAEANPGGGCRFVFTVPFSEETDAHEP</sequence>
<dbReference type="GO" id="GO:0005524">
    <property type="term" value="F:ATP binding"/>
    <property type="evidence" value="ECO:0007669"/>
    <property type="project" value="UniProtKB-KW"/>
</dbReference>
<dbReference type="InterPro" id="IPR001610">
    <property type="entry name" value="PAC"/>
</dbReference>
<evidence type="ECO:0000256" key="4">
    <source>
        <dbReference type="ARBA" id="ARBA00022679"/>
    </source>
</evidence>
<feature type="domain" description="PAC" evidence="12">
    <location>
        <begin position="342"/>
        <end position="394"/>
    </location>
</feature>
<reference evidence="13 14" key="1">
    <citation type="submission" date="2019-04" db="EMBL/GenBank/DDBJ databases">
        <title>Chitiniphilus eburnea sp. nov., a novel chitinolytic bacterium isolated from aquaculture sludge.</title>
        <authorList>
            <person name="Sheng M."/>
        </authorList>
    </citation>
    <scope>NUCLEOTIDE SEQUENCE [LARGE SCALE GENOMIC DNA]</scope>
    <source>
        <strain evidence="13 14">HX-2-15</strain>
    </source>
</reference>
<dbReference type="SUPFAM" id="SSF47384">
    <property type="entry name" value="Homodimeric domain of signal transducing histidine kinase"/>
    <property type="match status" value="1"/>
</dbReference>
<evidence type="ECO:0000313" key="14">
    <source>
        <dbReference type="Proteomes" id="UP000310016"/>
    </source>
</evidence>
<dbReference type="PANTHER" id="PTHR43065">
    <property type="entry name" value="SENSOR HISTIDINE KINASE"/>
    <property type="match status" value="1"/>
</dbReference>
<dbReference type="SMART" id="SM00387">
    <property type="entry name" value="HATPase_c"/>
    <property type="match status" value="1"/>
</dbReference>
<dbReference type="InterPro" id="IPR036890">
    <property type="entry name" value="HATPase_C_sf"/>
</dbReference>
<dbReference type="InterPro" id="IPR004358">
    <property type="entry name" value="Sig_transdc_His_kin-like_C"/>
</dbReference>
<accession>A0A4U0QD31</accession>
<dbReference type="OrthoDB" id="1931120at2"/>
<dbReference type="SMART" id="SM00091">
    <property type="entry name" value="PAS"/>
    <property type="match status" value="2"/>
</dbReference>
<dbReference type="Proteomes" id="UP000310016">
    <property type="component" value="Unassembled WGS sequence"/>
</dbReference>
<dbReference type="Pfam" id="PF13426">
    <property type="entry name" value="PAS_9"/>
    <property type="match status" value="1"/>
</dbReference>
<feature type="transmembrane region" description="Helical" evidence="9">
    <location>
        <begin position="12"/>
        <end position="31"/>
    </location>
</feature>
<dbReference type="PRINTS" id="PR00344">
    <property type="entry name" value="BCTRLSENSOR"/>
</dbReference>
<keyword evidence="9" id="KW-0472">Membrane</keyword>
<feature type="domain" description="PAS" evidence="11">
    <location>
        <begin position="266"/>
        <end position="338"/>
    </location>
</feature>
<dbReference type="RefSeq" id="WP_136771574.1">
    <property type="nucleotide sequence ID" value="NZ_CP156074.1"/>
</dbReference>
<gene>
    <name evidence="13" type="ORF">FAZ21_01895</name>
</gene>
<feature type="transmembrane region" description="Helical" evidence="9">
    <location>
        <begin position="231"/>
        <end position="251"/>
    </location>
</feature>
<name>A0A4U0QD31_9NEIS</name>
<comment type="caution">
    <text evidence="13">The sequence shown here is derived from an EMBL/GenBank/DDBJ whole genome shotgun (WGS) entry which is preliminary data.</text>
</comment>
<evidence type="ECO:0000256" key="8">
    <source>
        <dbReference type="ARBA" id="ARBA00023012"/>
    </source>
</evidence>
<evidence type="ECO:0000256" key="5">
    <source>
        <dbReference type="ARBA" id="ARBA00022741"/>
    </source>
</evidence>
<dbReference type="Gene3D" id="1.10.287.130">
    <property type="match status" value="1"/>
</dbReference>
<feature type="domain" description="Histidine kinase" evidence="10">
    <location>
        <begin position="522"/>
        <end position="737"/>
    </location>
</feature>
<dbReference type="SMART" id="SM00086">
    <property type="entry name" value="PAC"/>
    <property type="match status" value="1"/>
</dbReference>
<dbReference type="Gene3D" id="3.30.450.20">
    <property type="entry name" value="PAS domain"/>
    <property type="match status" value="1"/>
</dbReference>
<protein>
    <recommendedName>
        <fullName evidence="2">histidine kinase</fullName>
        <ecNumber evidence="2">2.7.13.3</ecNumber>
    </recommendedName>
</protein>
<dbReference type="CDD" id="cd00130">
    <property type="entry name" value="PAS"/>
    <property type="match status" value="1"/>
</dbReference>
<keyword evidence="14" id="KW-1185">Reference proteome</keyword>
<dbReference type="InterPro" id="IPR000014">
    <property type="entry name" value="PAS"/>
</dbReference>
<dbReference type="Gene3D" id="3.30.565.10">
    <property type="entry name" value="Histidine kinase-like ATPase, C-terminal domain"/>
    <property type="match status" value="1"/>
</dbReference>
<dbReference type="EC" id="2.7.13.3" evidence="2"/>
<evidence type="ECO:0000256" key="3">
    <source>
        <dbReference type="ARBA" id="ARBA00022553"/>
    </source>
</evidence>
<evidence type="ECO:0000259" key="12">
    <source>
        <dbReference type="PROSITE" id="PS50113"/>
    </source>
</evidence>
<dbReference type="Pfam" id="PF00512">
    <property type="entry name" value="HisKA"/>
    <property type="match status" value="1"/>
</dbReference>
<dbReference type="InterPro" id="IPR000700">
    <property type="entry name" value="PAS-assoc_C"/>
</dbReference>
<dbReference type="InterPro" id="IPR005467">
    <property type="entry name" value="His_kinase_dom"/>
</dbReference>